<keyword evidence="2" id="KW-1185">Reference proteome</keyword>
<gene>
    <name evidence="1" type="ORF">BCR33DRAFT_715051</name>
</gene>
<protein>
    <submittedName>
        <fullName evidence="1">Uncharacterized protein</fullName>
    </submittedName>
</protein>
<name>A0A1Y2CKB9_9FUNG</name>
<proteinExistence type="predicted"/>
<reference evidence="1 2" key="1">
    <citation type="submission" date="2016-07" db="EMBL/GenBank/DDBJ databases">
        <title>Pervasive Adenine N6-methylation of Active Genes in Fungi.</title>
        <authorList>
            <consortium name="DOE Joint Genome Institute"/>
            <person name="Mondo S.J."/>
            <person name="Dannebaum R.O."/>
            <person name="Kuo R.C."/>
            <person name="Labutti K."/>
            <person name="Haridas S."/>
            <person name="Kuo A."/>
            <person name="Salamov A."/>
            <person name="Ahrendt S.R."/>
            <person name="Lipzen A."/>
            <person name="Sullivan W."/>
            <person name="Andreopoulos W.B."/>
            <person name="Clum A."/>
            <person name="Lindquist E."/>
            <person name="Daum C."/>
            <person name="Ramamoorthy G.K."/>
            <person name="Gryganskyi A."/>
            <person name="Culley D."/>
            <person name="Magnuson J.K."/>
            <person name="James T.Y."/>
            <person name="O'Malley M.A."/>
            <person name="Stajich J.E."/>
            <person name="Spatafora J.W."/>
            <person name="Visel A."/>
            <person name="Grigoriev I.V."/>
        </authorList>
    </citation>
    <scope>NUCLEOTIDE SEQUENCE [LARGE SCALE GENOMIC DNA]</scope>
    <source>
        <strain evidence="1 2">JEL800</strain>
    </source>
</reference>
<comment type="caution">
    <text evidence="1">The sequence shown here is derived from an EMBL/GenBank/DDBJ whole genome shotgun (WGS) entry which is preliminary data.</text>
</comment>
<sequence>MTPSTKSHYSLFIEWCERYKYPMMANAYKHPSLTNHPLPTSLPLRIHLYKLRPRLRDGNTGPHPKARGSRGVIHNPIHPHDIHLQRPLHSRLAHPHNLVLITNA</sequence>
<evidence type="ECO:0000313" key="1">
    <source>
        <dbReference type="EMBL" id="ORY47304.1"/>
    </source>
</evidence>
<organism evidence="1 2">
    <name type="scientific">Rhizoclosmatium globosum</name>
    <dbReference type="NCBI Taxonomy" id="329046"/>
    <lineage>
        <taxon>Eukaryota</taxon>
        <taxon>Fungi</taxon>
        <taxon>Fungi incertae sedis</taxon>
        <taxon>Chytridiomycota</taxon>
        <taxon>Chytridiomycota incertae sedis</taxon>
        <taxon>Chytridiomycetes</taxon>
        <taxon>Chytridiales</taxon>
        <taxon>Chytriomycetaceae</taxon>
        <taxon>Rhizoclosmatium</taxon>
    </lineage>
</organism>
<evidence type="ECO:0000313" key="2">
    <source>
        <dbReference type="Proteomes" id="UP000193642"/>
    </source>
</evidence>
<dbReference type="EMBL" id="MCGO01000014">
    <property type="protein sequence ID" value="ORY47304.1"/>
    <property type="molecule type" value="Genomic_DNA"/>
</dbReference>
<dbReference type="Proteomes" id="UP000193642">
    <property type="component" value="Unassembled WGS sequence"/>
</dbReference>
<accession>A0A1Y2CKB9</accession>
<dbReference type="AlphaFoldDB" id="A0A1Y2CKB9"/>